<dbReference type="InterPro" id="IPR037291">
    <property type="entry name" value="DUF4139"/>
</dbReference>
<sequence>MRPHYAVLVAGVGFGITAAAQTKPHPATAKASTATQLPVTRVALYKNGVGFFEHDGHVTGNQAVTIDFTTAQLNDVLQSLTAIDLNGGRISGAGYNSTTPLEQQLKSLPLALGADASDVDFYNAIRGARVEVHAAGATITGRLLSIDLRTSPPKEGEPTAPAAGNPEKRFVTVIGDSGAVRTLELLPTTEVRLLDTSLHTDVTRYLELLASTRNSGLRHLTLQDNGTGARDLRVSYISEVPIWKSTYRILFTDPKTKSNTQTATLQGWSVVDNTTGTDWNNVQLSLVAGAPQSFIQPLSIPYYSRRPEIGLPQEAQLTPQTHESGDANVPMVGVTSGGGGSGGGLGSGHGNSIGAVSGGNAGGGIARYGMALAAPKASMKARLGEGMGADARFTAAPPIEYEEAASQSIAPSTTTNAFDDFFEYKITDPITIRKNESALVPILQTKITAERVTLWSQAQPTPLRALWITNTSDLTLDRGSFSIVENGSFGGEGLLDPIHPAEKRLLSYAADQAIRVTSDHLSNSRKIKQFKISKGVIRETSLDVNEVEYLVHNAAPETRSVVIEHPVRQGWSVDSDPKPVETTATVNRFRIEAAPGQTARLHIGERHTNYEYIRLVDRNEDQIRLLIKEANVGPATLAALQPVFDLHHQVIAFDDQINDREAKVKTITEDQNRLRENLKALKGTAEERSLAKRYTTEMNAQEDTLATLHKELDSLRAERAAKDQEFQDKLEAVEIDETL</sequence>
<keyword evidence="1" id="KW-0175">Coiled coil</keyword>
<proteinExistence type="predicted"/>
<evidence type="ECO:0000313" key="3">
    <source>
        <dbReference type="EMBL" id="SNS92751.1"/>
    </source>
</evidence>
<keyword evidence="4" id="KW-1185">Reference proteome</keyword>
<protein>
    <recommendedName>
        <fullName evidence="2">DUF4139 domain-containing protein</fullName>
    </recommendedName>
</protein>
<accession>A0A239IGR3</accession>
<dbReference type="EMBL" id="FZOU01000003">
    <property type="protein sequence ID" value="SNS92751.1"/>
    <property type="molecule type" value="Genomic_DNA"/>
</dbReference>
<dbReference type="Pfam" id="PF13598">
    <property type="entry name" value="DUF4139"/>
    <property type="match status" value="1"/>
</dbReference>
<dbReference type="OrthoDB" id="580912at2"/>
<reference evidence="3 4" key="1">
    <citation type="submission" date="2017-06" db="EMBL/GenBank/DDBJ databases">
        <authorList>
            <person name="Kim H.J."/>
            <person name="Triplett B.A."/>
        </authorList>
    </citation>
    <scope>NUCLEOTIDE SEQUENCE [LARGE SCALE GENOMIC DNA]</scope>
    <source>
        <strain evidence="3 4">DSM 18704</strain>
    </source>
</reference>
<evidence type="ECO:0000256" key="1">
    <source>
        <dbReference type="SAM" id="Coils"/>
    </source>
</evidence>
<evidence type="ECO:0000313" key="4">
    <source>
        <dbReference type="Proteomes" id="UP000198356"/>
    </source>
</evidence>
<evidence type="ECO:0000259" key="2">
    <source>
        <dbReference type="Pfam" id="PF13598"/>
    </source>
</evidence>
<organism evidence="3 4">
    <name type="scientific">Granulicella rosea</name>
    <dbReference type="NCBI Taxonomy" id="474952"/>
    <lineage>
        <taxon>Bacteria</taxon>
        <taxon>Pseudomonadati</taxon>
        <taxon>Acidobacteriota</taxon>
        <taxon>Terriglobia</taxon>
        <taxon>Terriglobales</taxon>
        <taxon>Acidobacteriaceae</taxon>
        <taxon>Granulicella</taxon>
    </lineage>
</organism>
<feature type="coiled-coil region" evidence="1">
    <location>
        <begin position="664"/>
        <end position="725"/>
    </location>
</feature>
<gene>
    <name evidence="3" type="ORF">SAMN05421770_103104</name>
</gene>
<name>A0A239IGR3_9BACT</name>
<dbReference type="RefSeq" id="WP_089408233.1">
    <property type="nucleotide sequence ID" value="NZ_FZOU01000003.1"/>
</dbReference>
<dbReference type="AlphaFoldDB" id="A0A239IGR3"/>
<feature type="domain" description="DUF4139" evidence="2">
    <location>
        <begin position="232"/>
        <end position="567"/>
    </location>
</feature>
<dbReference type="Proteomes" id="UP000198356">
    <property type="component" value="Unassembled WGS sequence"/>
</dbReference>